<dbReference type="UniPathway" id="UPA00143"/>
<keyword evidence="4" id="KW-1185">Reference proteome</keyword>
<evidence type="ECO:0000256" key="1">
    <source>
        <dbReference type="ARBA" id="ARBA00004906"/>
    </source>
</evidence>
<dbReference type="AlphaFoldDB" id="A0A6D2KZN6"/>
<sequence>MLEAVDSGDTKVGVVVSEIHCPRLHSFHVRAHRLVLAARSPVFESQFDGVEEDRDIEVTHMEPKVFKALLHYIYKDALLEDAESSSFSLLRLPSPFY</sequence>
<dbReference type="PROSITE" id="PS50097">
    <property type="entry name" value="BTB"/>
    <property type="match status" value="1"/>
</dbReference>
<evidence type="ECO:0000313" key="3">
    <source>
        <dbReference type="EMBL" id="CAA7059729.1"/>
    </source>
</evidence>
<dbReference type="InterPro" id="IPR011333">
    <property type="entry name" value="SKP1/BTB/POZ_sf"/>
</dbReference>
<dbReference type="GO" id="GO:0016567">
    <property type="term" value="P:protein ubiquitination"/>
    <property type="evidence" value="ECO:0007669"/>
    <property type="project" value="UniProtKB-UniPathway"/>
</dbReference>
<reference evidence="3" key="1">
    <citation type="submission" date="2020-01" db="EMBL/GenBank/DDBJ databases">
        <authorList>
            <person name="Mishra B."/>
        </authorList>
    </citation>
    <scope>NUCLEOTIDE SEQUENCE [LARGE SCALE GENOMIC DNA]</scope>
</reference>
<organism evidence="3 4">
    <name type="scientific">Microthlaspi erraticum</name>
    <dbReference type="NCBI Taxonomy" id="1685480"/>
    <lineage>
        <taxon>Eukaryota</taxon>
        <taxon>Viridiplantae</taxon>
        <taxon>Streptophyta</taxon>
        <taxon>Embryophyta</taxon>
        <taxon>Tracheophyta</taxon>
        <taxon>Spermatophyta</taxon>
        <taxon>Magnoliopsida</taxon>
        <taxon>eudicotyledons</taxon>
        <taxon>Gunneridae</taxon>
        <taxon>Pentapetalae</taxon>
        <taxon>rosids</taxon>
        <taxon>malvids</taxon>
        <taxon>Brassicales</taxon>
        <taxon>Brassicaceae</taxon>
        <taxon>Coluteocarpeae</taxon>
        <taxon>Microthlaspi</taxon>
    </lineage>
</organism>
<comment type="caution">
    <text evidence="3">The sequence shown here is derived from an EMBL/GenBank/DDBJ whole genome shotgun (WGS) entry which is preliminary data.</text>
</comment>
<gene>
    <name evidence="3" type="ORF">MERR_LOCUS46965</name>
</gene>
<evidence type="ECO:0000313" key="4">
    <source>
        <dbReference type="Proteomes" id="UP000467841"/>
    </source>
</evidence>
<dbReference type="SUPFAM" id="SSF54695">
    <property type="entry name" value="POZ domain"/>
    <property type="match status" value="1"/>
</dbReference>
<dbReference type="InterPro" id="IPR045005">
    <property type="entry name" value="BPM1-6"/>
</dbReference>
<dbReference type="PANTHER" id="PTHR26379">
    <property type="entry name" value="BTB/POZ AND MATH DOMAIN-CONTAINING PROTEIN 1"/>
    <property type="match status" value="1"/>
</dbReference>
<dbReference type="OrthoDB" id="6359816at2759"/>
<accession>A0A6D2KZN6</accession>
<evidence type="ECO:0000259" key="2">
    <source>
        <dbReference type="PROSITE" id="PS50097"/>
    </source>
</evidence>
<feature type="domain" description="BTB" evidence="2">
    <location>
        <begin position="10"/>
        <end position="82"/>
    </location>
</feature>
<dbReference type="Proteomes" id="UP000467841">
    <property type="component" value="Unassembled WGS sequence"/>
</dbReference>
<dbReference type="Gene3D" id="3.30.710.10">
    <property type="entry name" value="Potassium Channel Kv1.1, Chain A"/>
    <property type="match status" value="1"/>
</dbReference>
<protein>
    <recommendedName>
        <fullName evidence="2">BTB domain-containing protein</fullName>
    </recommendedName>
</protein>
<comment type="pathway">
    <text evidence="1">Protein modification; protein ubiquitination.</text>
</comment>
<name>A0A6D2KZN6_9BRAS</name>
<proteinExistence type="predicted"/>
<dbReference type="PANTHER" id="PTHR26379:SF466">
    <property type="entry name" value="BTB_POZ AND MATH DOMAIN-CONTAINING PROTEIN 4"/>
    <property type="match status" value="1"/>
</dbReference>
<dbReference type="Pfam" id="PF00651">
    <property type="entry name" value="BTB"/>
    <property type="match status" value="1"/>
</dbReference>
<dbReference type="InterPro" id="IPR000210">
    <property type="entry name" value="BTB/POZ_dom"/>
</dbReference>
<dbReference type="EMBL" id="CACVBM020001795">
    <property type="protein sequence ID" value="CAA7059729.1"/>
    <property type="molecule type" value="Genomic_DNA"/>
</dbReference>